<evidence type="ECO:0000313" key="2">
    <source>
        <dbReference type="Proteomes" id="UP000000304"/>
    </source>
</evidence>
<dbReference type="PhylomeDB" id="B4NSR5"/>
<protein>
    <submittedName>
        <fullName evidence="1">GD17688</fullName>
    </submittedName>
</protein>
<dbReference type="AlphaFoldDB" id="B4NSR5"/>
<accession>B4NSR5</accession>
<proteinExistence type="predicted"/>
<dbReference type="EMBL" id="CH982432">
    <property type="protein sequence ID" value="EDX15247.1"/>
    <property type="molecule type" value="Genomic_DNA"/>
</dbReference>
<reference evidence="1 2" key="1">
    <citation type="journal article" date="2007" name="Nature">
        <title>Evolution of genes and genomes on the Drosophila phylogeny.</title>
        <authorList>
            <consortium name="Drosophila 12 Genomes Consortium"/>
            <person name="Clark A.G."/>
            <person name="Eisen M.B."/>
            <person name="Smith D.R."/>
            <person name="Bergman C.M."/>
            <person name="Oliver B."/>
            <person name="Markow T.A."/>
            <person name="Kaufman T.C."/>
            <person name="Kellis M."/>
            <person name="Gelbart W."/>
            <person name="Iyer V.N."/>
            <person name="Pollard D.A."/>
            <person name="Sackton T.B."/>
            <person name="Larracuente A.M."/>
            <person name="Singh N.D."/>
            <person name="Abad J.P."/>
            <person name="Abt D.N."/>
            <person name="Adryan B."/>
            <person name="Aguade M."/>
            <person name="Akashi H."/>
            <person name="Anderson W.W."/>
            <person name="Aquadro C.F."/>
            <person name="Ardell D.H."/>
            <person name="Arguello R."/>
            <person name="Artieri C.G."/>
            <person name="Barbash D.A."/>
            <person name="Barker D."/>
            <person name="Barsanti P."/>
            <person name="Batterham P."/>
            <person name="Batzoglou S."/>
            <person name="Begun D."/>
            <person name="Bhutkar A."/>
            <person name="Blanco E."/>
            <person name="Bosak S.A."/>
            <person name="Bradley R.K."/>
            <person name="Brand A.D."/>
            <person name="Brent M.R."/>
            <person name="Brooks A.N."/>
            <person name="Brown R.H."/>
            <person name="Butlin R.K."/>
            <person name="Caggese C."/>
            <person name="Calvi B.R."/>
            <person name="Bernardo de Carvalho A."/>
            <person name="Caspi A."/>
            <person name="Castrezana S."/>
            <person name="Celniker S.E."/>
            <person name="Chang J.L."/>
            <person name="Chapple C."/>
            <person name="Chatterji S."/>
            <person name="Chinwalla A."/>
            <person name="Civetta A."/>
            <person name="Clifton S.W."/>
            <person name="Comeron J.M."/>
            <person name="Costello J.C."/>
            <person name="Coyne J.A."/>
            <person name="Daub J."/>
            <person name="David R.G."/>
            <person name="Delcher A.L."/>
            <person name="Delehaunty K."/>
            <person name="Do C.B."/>
            <person name="Ebling H."/>
            <person name="Edwards K."/>
            <person name="Eickbush T."/>
            <person name="Evans J.D."/>
            <person name="Filipski A."/>
            <person name="Findeiss S."/>
            <person name="Freyhult E."/>
            <person name="Fulton L."/>
            <person name="Fulton R."/>
            <person name="Garcia A.C."/>
            <person name="Gardiner A."/>
            <person name="Garfield D.A."/>
            <person name="Garvin B.E."/>
            <person name="Gibson G."/>
            <person name="Gilbert D."/>
            <person name="Gnerre S."/>
            <person name="Godfrey J."/>
            <person name="Good R."/>
            <person name="Gotea V."/>
            <person name="Gravely B."/>
            <person name="Greenberg A.J."/>
            <person name="Griffiths-Jones S."/>
            <person name="Gross S."/>
            <person name="Guigo R."/>
            <person name="Gustafson E.A."/>
            <person name="Haerty W."/>
            <person name="Hahn M.W."/>
            <person name="Halligan D.L."/>
            <person name="Halpern A.L."/>
            <person name="Halter G.M."/>
            <person name="Han M.V."/>
            <person name="Heger A."/>
            <person name="Hillier L."/>
            <person name="Hinrichs A.S."/>
            <person name="Holmes I."/>
            <person name="Hoskins R.A."/>
            <person name="Hubisz M.J."/>
            <person name="Hultmark D."/>
            <person name="Huntley M.A."/>
            <person name="Jaffe D.B."/>
            <person name="Jagadeeshan S."/>
            <person name="Jeck W.R."/>
            <person name="Johnson J."/>
            <person name="Jones C.D."/>
            <person name="Jordan W.C."/>
            <person name="Karpen G.H."/>
            <person name="Kataoka E."/>
            <person name="Keightley P.D."/>
            <person name="Kheradpour P."/>
            <person name="Kirkness E.F."/>
            <person name="Koerich L.B."/>
            <person name="Kristiansen K."/>
            <person name="Kudrna D."/>
            <person name="Kulathinal R.J."/>
            <person name="Kumar S."/>
            <person name="Kwok R."/>
            <person name="Lander E."/>
            <person name="Langley C.H."/>
            <person name="Lapoint R."/>
            <person name="Lazzaro B.P."/>
            <person name="Lee S.J."/>
            <person name="Levesque L."/>
            <person name="Li R."/>
            <person name="Lin C.F."/>
            <person name="Lin M.F."/>
            <person name="Lindblad-Toh K."/>
            <person name="Llopart A."/>
            <person name="Long M."/>
            <person name="Low L."/>
            <person name="Lozovsky E."/>
            <person name="Lu J."/>
            <person name="Luo M."/>
            <person name="Machado C.A."/>
            <person name="Makalowski W."/>
            <person name="Marzo M."/>
            <person name="Matsuda M."/>
            <person name="Matzkin L."/>
            <person name="McAllister B."/>
            <person name="McBride C.S."/>
            <person name="McKernan B."/>
            <person name="McKernan K."/>
            <person name="Mendez-Lago M."/>
            <person name="Minx P."/>
            <person name="Mollenhauer M.U."/>
            <person name="Montooth K."/>
            <person name="Mount S.M."/>
            <person name="Mu X."/>
            <person name="Myers E."/>
            <person name="Negre B."/>
            <person name="Newfeld S."/>
            <person name="Nielsen R."/>
            <person name="Noor M.A."/>
            <person name="O'Grady P."/>
            <person name="Pachter L."/>
            <person name="Papaceit M."/>
            <person name="Parisi M.J."/>
            <person name="Parisi M."/>
            <person name="Parts L."/>
            <person name="Pedersen J.S."/>
            <person name="Pesole G."/>
            <person name="Phillippy A.M."/>
            <person name="Ponting C.P."/>
            <person name="Pop M."/>
            <person name="Porcelli D."/>
            <person name="Powell J.R."/>
            <person name="Prohaska S."/>
            <person name="Pruitt K."/>
            <person name="Puig M."/>
            <person name="Quesneville H."/>
            <person name="Ram K.R."/>
            <person name="Rand D."/>
            <person name="Rasmussen M.D."/>
            <person name="Reed L.K."/>
            <person name="Reenan R."/>
            <person name="Reily A."/>
            <person name="Remington K.A."/>
            <person name="Rieger T.T."/>
            <person name="Ritchie M.G."/>
            <person name="Robin C."/>
            <person name="Rogers Y.H."/>
            <person name="Rohde C."/>
            <person name="Rozas J."/>
            <person name="Rubenfield M.J."/>
            <person name="Ruiz A."/>
            <person name="Russo S."/>
            <person name="Salzberg S.L."/>
            <person name="Sanchez-Gracia A."/>
            <person name="Saranga D.J."/>
            <person name="Sato H."/>
            <person name="Schaeffer S.W."/>
            <person name="Schatz M.C."/>
            <person name="Schlenke T."/>
            <person name="Schwartz R."/>
            <person name="Segarra C."/>
            <person name="Singh R.S."/>
            <person name="Sirot L."/>
            <person name="Sirota M."/>
            <person name="Sisneros N.B."/>
            <person name="Smith C.D."/>
            <person name="Smith T.F."/>
            <person name="Spieth J."/>
            <person name="Stage D.E."/>
            <person name="Stark A."/>
            <person name="Stephan W."/>
            <person name="Strausberg R.L."/>
            <person name="Strempel S."/>
            <person name="Sturgill D."/>
            <person name="Sutton G."/>
            <person name="Sutton G.G."/>
            <person name="Tao W."/>
            <person name="Teichmann S."/>
            <person name="Tobari Y.N."/>
            <person name="Tomimura Y."/>
            <person name="Tsolas J.M."/>
            <person name="Valente V.L."/>
            <person name="Venter E."/>
            <person name="Venter J.C."/>
            <person name="Vicario S."/>
            <person name="Vieira F.G."/>
            <person name="Vilella A.J."/>
            <person name="Villasante A."/>
            <person name="Walenz B."/>
            <person name="Wang J."/>
            <person name="Wasserman M."/>
            <person name="Watts T."/>
            <person name="Wilson D."/>
            <person name="Wilson R.K."/>
            <person name="Wing R.A."/>
            <person name="Wolfner M.F."/>
            <person name="Wong A."/>
            <person name="Wong G.K."/>
            <person name="Wu C.I."/>
            <person name="Wu G."/>
            <person name="Yamamoto D."/>
            <person name="Yang H.P."/>
            <person name="Yang S.P."/>
            <person name="Yorke J.A."/>
            <person name="Yoshida K."/>
            <person name="Zdobnov E."/>
            <person name="Zhang P."/>
            <person name="Zhang Y."/>
            <person name="Zimin A.V."/>
            <person name="Baldwin J."/>
            <person name="Abdouelleil A."/>
            <person name="Abdulkadir J."/>
            <person name="Abebe A."/>
            <person name="Abera B."/>
            <person name="Abreu J."/>
            <person name="Acer S.C."/>
            <person name="Aftuck L."/>
            <person name="Alexander A."/>
            <person name="An P."/>
            <person name="Anderson E."/>
            <person name="Anderson S."/>
            <person name="Arachi H."/>
            <person name="Azer M."/>
            <person name="Bachantsang P."/>
            <person name="Barry A."/>
            <person name="Bayul T."/>
            <person name="Berlin A."/>
            <person name="Bessette D."/>
            <person name="Bloom T."/>
            <person name="Blye J."/>
            <person name="Boguslavskiy L."/>
            <person name="Bonnet C."/>
            <person name="Boukhgalter B."/>
            <person name="Bourzgui I."/>
            <person name="Brown A."/>
            <person name="Cahill P."/>
            <person name="Channer S."/>
            <person name="Cheshatsang Y."/>
            <person name="Chuda L."/>
            <person name="Citroen M."/>
            <person name="Collymore A."/>
            <person name="Cooke P."/>
            <person name="Costello M."/>
            <person name="D'Aco K."/>
            <person name="Daza R."/>
            <person name="De Haan G."/>
            <person name="DeGray S."/>
            <person name="DeMaso C."/>
            <person name="Dhargay N."/>
            <person name="Dooley K."/>
            <person name="Dooley E."/>
            <person name="Doricent M."/>
            <person name="Dorje P."/>
            <person name="Dorjee K."/>
            <person name="Dupes A."/>
            <person name="Elong R."/>
            <person name="Falk J."/>
            <person name="Farina A."/>
            <person name="Faro S."/>
            <person name="Ferguson D."/>
            <person name="Fisher S."/>
            <person name="Foley C.D."/>
            <person name="Franke A."/>
            <person name="Friedrich D."/>
            <person name="Gadbois L."/>
            <person name="Gearin G."/>
            <person name="Gearin C.R."/>
            <person name="Giannoukos G."/>
            <person name="Goode T."/>
            <person name="Graham J."/>
            <person name="Grandbois E."/>
            <person name="Grewal S."/>
            <person name="Gyaltsen K."/>
            <person name="Hafez N."/>
            <person name="Hagos B."/>
            <person name="Hall J."/>
            <person name="Henson C."/>
            <person name="Hollinger A."/>
            <person name="Honan T."/>
            <person name="Huard M.D."/>
            <person name="Hughes L."/>
            <person name="Hurhula B."/>
            <person name="Husby M.E."/>
            <person name="Kamat A."/>
            <person name="Kanga B."/>
            <person name="Kashin S."/>
            <person name="Khazanovich D."/>
            <person name="Kisner P."/>
            <person name="Lance K."/>
            <person name="Lara M."/>
            <person name="Lee W."/>
            <person name="Lennon N."/>
            <person name="Letendre F."/>
            <person name="LeVine R."/>
            <person name="Lipovsky A."/>
            <person name="Liu X."/>
            <person name="Liu J."/>
            <person name="Liu S."/>
            <person name="Lokyitsang T."/>
            <person name="Lokyitsang Y."/>
            <person name="Lubonja R."/>
            <person name="Lui A."/>
            <person name="MacDonald P."/>
            <person name="Magnisalis V."/>
            <person name="Maru K."/>
            <person name="Matthews C."/>
            <person name="McCusker W."/>
            <person name="McDonough S."/>
            <person name="Mehta T."/>
            <person name="Meldrim J."/>
            <person name="Meneus L."/>
            <person name="Mihai O."/>
            <person name="Mihalev A."/>
            <person name="Mihova T."/>
            <person name="Mittelman R."/>
            <person name="Mlenga V."/>
            <person name="Montmayeur A."/>
            <person name="Mulrain L."/>
            <person name="Navidi A."/>
            <person name="Naylor J."/>
            <person name="Negash T."/>
            <person name="Nguyen T."/>
            <person name="Nguyen N."/>
            <person name="Nicol R."/>
            <person name="Norbu C."/>
            <person name="Norbu N."/>
            <person name="Novod N."/>
            <person name="O'Neill B."/>
            <person name="Osman S."/>
            <person name="Markiewicz E."/>
            <person name="Oyono O.L."/>
            <person name="Patti C."/>
            <person name="Phunkhang P."/>
            <person name="Pierre F."/>
            <person name="Priest M."/>
            <person name="Raghuraman S."/>
            <person name="Rege F."/>
            <person name="Reyes R."/>
            <person name="Rise C."/>
            <person name="Rogov P."/>
            <person name="Ross K."/>
            <person name="Ryan E."/>
            <person name="Settipalli S."/>
            <person name="Shea T."/>
            <person name="Sherpa N."/>
            <person name="Shi L."/>
            <person name="Shih D."/>
            <person name="Sparrow T."/>
            <person name="Spaulding J."/>
            <person name="Stalker J."/>
            <person name="Stange-Thomann N."/>
            <person name="Stavropoulos S."/>
            <person name="Stone C."/>
            <person name="Strader C."/>
            <person name="Tesfaye S."/>
            <person name="Thomson T."/>
            <person name="Thoulutsang Y."/>
            <person name="Thoulutsang D."/>
            <person name="Topham K."/>
            <person name="Topping I."/>
            <person name="Tsamla T."/>
            <person name="Vassiliev H."/>
            <person name="Vo A."/>
            <person name="Wangchuk T."/>
            <person name="Wangdi T."/>
            <person name="Weiand M."/>
            <person name="Wilkinson J."/>
            <person name="Wilson A."/>
            <person name="Yadav S."/>
            <person name="Young G."/>
            <person name="Yu Q."/>
            <person name="Zembek L."/>
            <person name="Zhong D."/>
            <person name="Zimmer A."/>
            <person name="Zwirko Z."/>
            <person name="Jaffe D.B."/>
            <person name="Alvarez P."/>
            <person name="Brockman W."/>
            <person name="Butler J."/>
            <person name="Chin C."/>
            <person name="Gnerre S."/>
            <person name="Grabherr M."/>
            <person name="Kleber M."/>
            <person name="Mauceli E."/>
            <person name="MacCallum I."/>
        </authorList>
    </citation>
    <scope>NUCLEOTIDE SEQUENCE [LARGE SCALE GENOMIC DNA]</scope>
    <source>
        <strain evidence="2">white501</strain>
    </source>
</reference>
<dbReference type="Proteomes" id="UP000000304">
    <property type="component" value="Unassembled WGS sequence"/>
</dbReference>
<keyword evidence="2" id="KW-1185">Reference proteome</keyword>
<dbReference type="HOGENOM" id="CLU_2576426_0_0_1"/>
<name>B4NSR5_DROSI</name>
<evidence type="ECO:0000313" key="1">
    <source>
        <dbReference type="EMBL" id="EDX15247.1"/>
    </source>
</evidence>
<sequence>MDITYDIVMPIDVVFVELQASGSQQNRWQKARSALLRQVDHSLRECSVRAPGNCTWSTRSAVCLVRVQTTGYGLQFSSFTP</sequence>
<organism evidence="1 2">
    <name type="scientific">Drosophila simulans</name>
    <name type="common">Fruit fly</name>
    <dbReference type="NCBI Taxonomy" id="7240"/>
    <lineage>
        <taxon>Eukaryota</taxon>
        <taxon>Metazoa</taxon>
        <taxon>Ecdysozoa</taxon>
        <taxon>Arthropoda</taxon>
        <taxon>Hexapoda</taxon>
        <taxon>Insecta</taxon>
        <taxon>Pterygota</taxon>
        <taxon>Neoptera</taxon>
        <taxon>Endopterygota</taxon>
        <taxon>Diptera</taxon>
        <taxon>Brachycera</taxon>
        <taxon>Muscomorpha</taxon>
        <taxon>Ephydroidea</taxon>
        <taxon>Drosophilidae</taxon>
        <taxon>Drosophila</taxon>
        <taxon>Sophophora</taxon>
    </lineage>
</organism>
<gene>
    <name evidence="1" type="primary">Dsim\GD17688</name>
    <name evidence="1" type="ORF">Dsim_GD17688</name>
</gene>